<comment type="caution">
    <text evidence="3">The sequence shown here is derived from an EMBL/GenBank/DDBJ whole genome shotgun (WGS) entry which is preliminary data.</text>
</comment>
<evidence type="ECO:0000256" key="1">
    <source>
        <dbReference type="SAM" id="Phobius"/>
    </source>
</evidence>
<proteinExistence type="predicted"/>
<evidence type="ECO:0000313" key="3">
    <source>
        <dbReference type="EMBL" id="TKZ20827.1"/>
    </source>
</evidence>
<dbReference type="OrthoDB" id="582407at2"/>
<dbReference type="PANTHER" id="PTHR28008">
    <property type="entry name" value="DOMAIN PROTEIN, PUTATIVE (AFU_ORTHOLOGUE AFUA_3G10980)-RELATED"/>
    <property type="match status" value="1"/>
</dbReference>
<reference evidence="3 4" key="1">
    <citation type="submission" date="2019-04" db="EMBL/GenBank/DDBJ databases">
        <title>Genome sequence of Pelagicola litoralis CL-ES2.</title>
        <authorList>
            <person name="Cao J."/>
        </authorList>
    </citation>
    <scope>NUCLEOTIDE SEQUENCE [LARGE SCALE GENOMIC DNA]</scope>
    <source>
        <strain evidence="3 4">CL-ES2</strain>
    </source>
</reference>
<dbReference type="NCBIfam" id="NF037970">
    <property type="entry name" value="vanZ_1"/>
    <property type="match status" value="1"/>
</dbReference>
<feature type="domain" description="VanZ-like" evidence="2">
    <location>
        <begin position="35"/>
        <end position="100"/>
    </location>
</feature>
<keyword evidence="4" id="KW-1185">Reference proteome</keyword>
<name>A0A4U7N5F6_9RHOB</name>
<keyword evidence="1" id="KW-0472">Membrane</keyword>
<evidence type="ECO:0000313" key="4">
    <source>
        <dbReference type="Proteomes" id="UP000306575"/>
    </source>
</evidence>
<dbReference type="Pfam" id="PF04892">
    <property type="entry name" value="VanZ"/>
    <property type="match status" value="1"/>
</dbReference>
<dbReference type="PANTHER" id="PTHR28008:SF1">
    <property type="entry name" value="DOMAIN PROTEIN, PUTATIVE (AFU_ORTHOLOGUE AFUA_3G10980)-RELATED"/>
    <property type="match status" value="1"/>
</dbReference>
<evidence type="ECO:0000259" key="2">
    <source>
        <dbReference type="Pfam" id="PF04892"/>
    </source>
</evidence>
<accession>A0A4U7N5F6</accession>
<keyword evidence="1" id="KW-1133">Transmembrane helix</keyword>
<sequence length="131" mass="14248">MGSAMTFLLALAIAVLTLMPMPAGGSGVPGSDKLHHFLAFACLAFPLPLLRPRWTFWVILAVVFYGGAIELLQPFFGRQAEWADLLADALGAVVGAIVARQLGMFLRRYLRENKKLPVHTREASLLPSSIS</sequence>
<feature type="transmembrane region" description="Helical" evidence="1">
    <location>
        <begin position="57"/>
        <end position="76"/>
    </location>
</feature>
<dbReference type="InterPro" id="IPR006976">
    <property type="entry name" value="VanZ-like"/>
</dbReference>
<organism evidence="3 4">
    <name type="scientific">Shimia litoralis</name>
    <dbReference type="NCBI Taxonomy" id="420403"/>
    <lineage>
        <taxon>Bacteria</taxon>
        <taxon>Pseudomonadati</taxon>
        <taxon>Pseudomonadota</taxon>
        <taxon>Alphaproteobacteria</taxon>
        <taxon>Rhodobacterales</taxon>
        <taxon>Roseobacteraceae</taxon>
    </lineage>
</organism>
<gene>
    <name evidence="3" type="ORF">FAP39_09765</name>
</gene>
<dbReference type="AlphaFoldDB" id="A0A4U7N5F6"/>
<dbReference type="Proteomes" id="UP000306575">
    <property type="component" value="Unassembled WGS sequence"/>
</dbReference>
<keyword evidence="1" id="KW-0812">Transmembrane</keyword>
<protein>
    <submittedName>
        <fullName evidence="3">VanZ family protein</fullName>
    </submittedName>
</protein>
<dbReference type="EMBL" id="SULI01000009">
    <property type="protein sequence ID" value="TKZ20827.1"/>
    <property type="molecule type" value="Genomic_DNA"/>
</dbReference>